<evidence type="ECO:0000259" key="15">
    <source>
        <dbReference type="PROSITE" id="PS50816"/>
    </source>
</evidence>
<feature type="domain" description="NAF" evidence="15">
    <location>
        <begin position="302"/>
        <end position="326"/>
    </location>
</feature>
<dbReference type="Pfam" id="PF00069">
    <property type="entry name" value="Pkinase"/>
    <property type="match status" value="1"/>
</dbReference>
<evidence type="ECO:0000256" key="7">
    <source>
        <dbReference type="ARBA" id="ARBA00022777"/>
    </source>
</evidence>
<dbReference type="SMART" id="SM00220">
    <property type="entry name" value="S_TKc"/>
    <property type="match status" value="1"/>
</dbReference>
<evidence type="ECO:0000259" key="14">
    <source>
        <dbReference type="PROSITE" id="PS50011"/>
    </source>
</evidence>
<evidence type="ECO:0000256" key="12">
    <source>
        <dbReference type="PROSITE-ProRule" id="PRU10141"/>
    </source>
</evidence>
<dbReference type="InterPro" id="IPR008271">
    <property type="entry name" value="Ser/Thr_kinase_AS"/>
</dbReference>
<proteinExistence type="inferred from homology"/>
<keyword evidence="4 13" id="KW-0723">Serine/threonine-protein kinase</keyword>
<dbReference type="FunFam" id="1.10.510.10:FF:000279">
    <property type="entry name" value="Non-specific serine/threonine protein kinase"/>
    <property type="match status" value="1"/>
</dbReference>
<keyword evidence="5" id="KW-0808">Transferase</keyword>
<dbReference type="PROSITE" id="PS00107">
    <property type="entry name" value="PROTEIN_KINASE_ATP"/>
    <property type="match status" value="1"/>
</dbReference>
<dbReference type="Gene3D" id="3.30.200.20">
    <property type="entry name" value="Phosphorylase Kinase, domain 1"/>
    <property type="match status" value="1"/>
</dbReference>
<evidence type="ECO:0000256" key="5">
    <source>
        <dbReference type="ARBA" id="ARBA00022679"/>
    </source>
</evidence>
<dbReference type="InterPro" id="IPR000719">
    <property type="entry name" value="Prot_kinase_dom"/>
</dbReference>
<evidence type="ECO:0000256" key="8">
    <source>
        <dbReference type="ARBA" id="ARBA00022840"/>
    </source>
</evidence>
<dbReference type="EC" id="2.7.11.1" evidence="3"/>
<keyword evidence="9" id="KW-0464">Manganese</keyword>
<comment type="cofactor">
    <cofactor evidence="1">
        <name>Mn(2+)</name>
        <dbReference type="ChEBI" id="CHEBI:29035"/>
    </cofactor>
</comment>
<dbReference type="PROSITE" id="PS00108">
    <property type="entry name" value="PROTEIN_KINASE_ST"/>
    <property type="match status" value="1"/>
</dbReference>
<dbReference type="PANTHER" id="PTHR43895">
    <property type="entry name" value="CALCIUM/CALMODULIN-DEPENDENT PROTEIN KINASE KINASE-RELATED"/>
    <property type="match status" value="1"/>
</dbReference>
<name>A0ABD1NCU3_9FABA</name>
<dbReference type="CDD" id="cd12195">
    <property type="entry name" value="CIPK_C"/>
    <property type="match status" value="1"/>
</dbReference>
<dbReference type="PROSITE" id="PS50816">
    <property type="entry name" value="NAF"/>
    <property type="match status" value="1"/>
</dbReference>
<dbReference type="EMBL" id="JBGMDY010000002">
    <property type="protein sequence ID" value="KAL2345943.1"/>
    <property type="molecule type" value="Genomic_DNA"/>
</dbReference>
<dbReference type="InterPro" id="IPR011009">
    <property type="entry name" value="Kinase-like_dom_sf"/>
</dbReference>
<dbReference type="FunFam" id="3.30.310.80:FF:000002">
    <property type="entry name" value="Non-specific serine/threonine protein kinase"/>
    <property type="match status" value="1"/>
</dbReference>
<dbReference type="PANTHER" id="PTHR43895:SF145">
    <property type="entry name" value="CBL-INTERACTING SERINE_THREONINE-PROTEIN KINASE 9"/>
    <property type="match status" value="1"/>
</dbReference>
<dbReference type="GO" id="GO:0005524">
    <property type="term" value="F:ATP binding"/>
    <property type="evidence" value="ECO:0007669"/>
    <property type="project" value="UniProtKB-UniRule"/>
</dbReference>
<feature type="domain" description="Protein kinase" evidence="14">
    <location>
        <begin position="11"/>
        <end position="264"/>
    </location>
</feature>
<dbReference type="FunFam" id="3.30.200.20:FF:000096">
    <property type="entry name" value="Non-specific serine/threonine protein kinase"/>
    <property type="match status" value="1"/>
</dbReference>
<evidence type="ECO:0000256" key="6">
    <source>
        <dbReference type="ARBA" id="ARBA00022741"/>
    </source>
</evidence>
<evidence type="ECO:0000256" key="2">
    <source>
        <dbReference type="ARBA" id="ARBA00006234"/>
    </source>
</evidence>
<comment type="catalytic activity">
    <reaction evidence="11">
        <text>L-seryl-[protein] + ATP = O-phospho-L-seryl-[protein] + ADP + H(+)</text>
        <dbReference type="Rhea" id="RHEA:17989"/>
        <dbReference type="Rhea" id="RHEA-COMP:9863"/>
        <dbReference type="Rhea" id="RHEA-COMP:11604"/>
        <dbReference type="ChEBI" id="CHEBI:15378"/>
        <dbReference type="ChEBI" id="CHEBI:29999"/>
        <dbReference type="ChEBI" id="CHEBI:30616"/>
        <dbReference type="ChEBI" id="CHEBI:83421"/>
        <dbReference type="ChEBI" id="CHEBI:456216"/>
        <dbReference type="EC" id="2.7.11.1"/>
    </reaction>
</comment>
<keyword evidence="6 12" id="KW-0547">Nucleotide-binding</keyword>
<comment type="caution">
    <text evidence="16">The sequence shown here is derived from an EMBL/GenBank/DDBJ whole genome shotgun (WGS) entry which is preliminary data.</text>
</comment>
<feature type="binding site" evidence="12">
    <location>
        <position position="40"/>
    </location>
    <ligand>
        <name>ATP</name>
        <dbReference type="ChEBI" id="CHEBI:30616"/>
    </ligand>
</feature>
<evidence type="ECO:0000256" key="1">
    <source>
        <dbReference type="ARBA" id="ARBA00001936"/>
    </source>
</evidence>
<dbReference type="GO" id="GO:0004674">
    <property type="term" value="F:protein serine/threonine kinase activity"/>
    <property type="evidence" value="ECO:0007669"/>
    <property type="project" value="UniProtKB-KW"/>
</dbReference>
<keyword evidence="17" id="KW-1185">Reference proteome</keyword>
<dbReference type="SUPFAM" id="SSF56112">
    <property type="entry name" value="Protein kinase-like (PK-like)"/>
    <property type="match status" value="1"/>
</dbReference>
<dbReference type="InterPro" id="IPR018451">
    <property type="entry name" value="NAF/FISL_domain"/>
</dbReference>
<dbReference type="Gene3D" id="1.10.510.10">
    <property type="entry name" value="Transferase(Phosphotransferase) domain 1"/>
    <property type="match status" value="1"/>
</dbReference>
<comment type="catalytic activity">
    <reaction evidence="10">
        <text>L-threonyl-[protein] + ATP = O-phospho-L-threonyl-[protein] + ADP + H(+)</text>
        <dbReference type="Rhea" id="RHEA:46608"/>
        <dbReference type="Rhea" id="RHEA-COMP:11060"/>
        <dbReference type="Rhea" id="RHEA-COMP:11605"/>
        <dbReference type="ChEBI" id="CHEBI:15378"/>
        <dbReference type="ChEBI" id="CHEBI:30013"/>
        <dbReference type="ChEBI" id="CHEBI:30616"/>
        <dbReference type="ChEBI" id="CHEBI:61977"/>
        <dbReference type="ChEBI" id="CHEBI:456216"/>
        <dbReference type="EC" id="2.7.11.1"/>
    </reaction>
</comment>
<evidence type="ECO:0000256" key="9">
    <source>
        <dbReference type="ARBA" id="ARBA00023211"/>
    </source>
</evidence>
<dbReference type="InterPro" id="IPR004041">
    <property type="entry name" value="NAF_dom"/>
</dbReference>
<protein>
    <recommendedName>
        <fullName evidence="3">non-specific serine/threonine protein kinase</fullName>
        <ecNumber evidence="3">2.7.11.1</ecNumber>
    </recommendedName>
</protein>
<dbReference type="Gene3D" id="3.30.310.80">
    <property type="entry name" value="Kinase associated domain 1, KA1"/>
    <property type="match status" value="1"/>
</dbReference>
<dbReference type="Pfam" id="PF03822">
    <property type="entry name" value="NAF"/>
    <property type="match status" value="1"/>
</dbReference>
<dbReference type="PROSITE" id="PS50011">
    <property type="entry name" value="PROTEIN_KINASE_DOM"/>
    <property type="match status" value="1"/>
</dbReference>
<evidence type="ECO:0000256" key="13">
    <source>
        <dbReference type="RuleBase" id="RU000304"/>
    </source>
</evidence>
<dbReference type="InterPro" id="IPR017441">
    <property type="entry name" value="Protein_kinase_ATP_BS"/>
</dbReference>
<evidence type="ECO:0000313" key="16">
    <source>
        <dbReference type="EMBL" id="KAL2345943.1"/>
    </source>
</evidence>
<dbReference type="Proteomes" id="UP001603857">
    <property type="component" value="Unassembled WGS sequence"/>
</dbReference>
<keyword evidence="7" id="KW-0418">Kinase</keyword>
<keyword evidence="8 12" id="KW-0067">ATP-binding</keyword>
<accession>A0ABD1NCU3</accession>
<sequence length="425" mass="48211">MGGGIRVIGKYELGRTIGEGSFAKVKLGRDVHNGNHVAIKILDRKHVLQNNMMEQLIREISTMKLINHPNVIKIFEVMASKTKIFIVLELVNGGELFDKIATDGRLKEDEARNYFHQLINAVDYCHSRGVYHRDLKPENLLLDSNSVLKVSDFGLSAYSQKEDELLRTACGTPNYVAPEVLNDRGYVGSTSDIWSCGVILFVLMAGYLPFDEPTHMALYRKIGRAQFSCPSWFPPQAKKLLKRILDPNPLTRIKVPELLEDEWFKKGYKQASFTEQEDLSADDVAVAFNEPNVENLVKERKEKPVHMNAFELISSSPSFNLDSLFEKQKDQVKRETRFTSQCPASEIMFKIEETAKPMGFNIYILQMKLQGDKSGRKGHLSVATEVFEVAPSLHMVELRKTGGDTLEFQQACENSLSWLLQSNFN</sequence>
<gene>
    <name evidence="16" type="ORF">Fmac_007228</name>
</gene>
<organism evidence="16 17">
    <name type="scientific">Flemingia macrophylla</name>
    <dbReference type="NCBI Taxonomy" id="520843"/>
    <lineage>
        <taxon>Eukaryota</taxon>
        <taxon>Viridiplantae</taxon>
        <taxon>Streptophyta</taxon>
        <taxon>Embryophyta</taxon>
        <taxon>Tracheophyta</taxon>
        <taxon>Spermatophyta</taxon>
        <taxon>Magnoliopsida</taxon>
        <taxon>eudicotyledons</taxon>
        <taxon>Gunneridae</taxon>
        <taxon>Pentapetalae</taxon>
        <taxon>rosids</taxon>
        <taxon>fabids</taxon>
        <taxon>Fabales</taxon>
        <taxon>Fabaceae</taxon>
        <taxon>Papilionoideae</taxon>
        <taxon>50 kb inversion clade</taxon>
        <taxon>NPAAA clade</taxon>
        <taxon>indigoferoid/millettioid clade</taxon>
        <taxon>Phaseoleae</taxon>
        <taxon>Flemingia</taxon>
    </lineage>
</organism>
<comment type="similarity">
    <text evidence="2">Belongs to the protein kinase superfamily. CAMK Ser/Thr protein kinase family. SNF1 subfamily.</text>
</comment>
<evidence type="ECO:0000256" key="10">
    <source>
        <dbReference type="ARBA" id="ARBA00047899"/>
    </source>
</evidence>
<evidence type="ECO:0000313" key="17">
    <source>
        <dbReference type="Proteomes" id="UP001603857"/>
    </source>
</evidence>
<dbReference type="AlphaFoldDB" id="A0ABD1NCU3"/>
<evidence type="ECO:0000256" key="11">
    <source>
        <dbReference type="ARBA" id="ARBA00048679"/>
    </source>
</evidence>
<reference evidence="16 17" key="1">
    <citation type="submission" date="2024-08" db="EMBL/GenBank/DDBJ databases">
        <title>Insights into the chromosomal genome structure of Flemingia macrophylla.</title>
        <authorList>
            <person name="Ding Y."/>
            <person name="Zhao Y."/>
            <person name="Bi W."/>
            <person name="Wu M."/>
            <person name="Zhao G."/>
            <person name="Gong Y."/>
            <person name="Li W."/>
            <person name="Zhang P."/>
        </authorList>
    </citation>
    <scope>NUCLEOTIDE SEQUENCE [LARGE SCALE GENOMIC DNA]</scope>
    <source>
        <strain evidence="16">DYQJB</strain>
        <tissue evidence="16">Leaf</tissue>
    </source>
</reference>
<evidence type="ECO:0000256" key="4">
    <source>
        <dbReference type="ARBA" id="ARBA00022527"/>
    </source>
</evidence>
<evidence type="ECO:0000256" key="3">
    <source>
        <dbReference type="ARBA" id="ARBA00012513"/>
    </source>
</evidence>